<protein>
    <submittedName>
        <fullName evidence="2">Uncharacterized protein</fullName>
    </submittedName>
</protein>
<proteinExistence type="predicted"/>
<reference evidence="2 3" key="1">
    <citation type="submission" date="2021-06" db="EMBL/GenBank/DDBJ databases">
        <title>Caerostris extrusa draft genome.</title>
        <authorList>
            <person name="Kono N."/>
            <person name="Arakawa K."/>
        </authorList>
    </citation>
    <scope>NUCLEOTIDE SEQUENCE [LARGE SCALE GENOMIC DNA]</scope>
</reference>
<sequence>MTRKHAGPLHLMVAIETIYIRLLVWPRIYDRLDRLAEQRNRETPLKNKQKLKRYVLLRINSVVSNRRSTSPEMAHKTRRRARVTAT</sequence>
<dbReference type="EMBL" id="BPLR01001280">
    <property type="protein sequence ID" value="GIZ01296.1"/>
    <property type="molecule type" value="Genomic_DNA"/>
</dbReference>
<evidence type="ECO:0000256" key="1">
    <source>
        <dbReference type="SAM" id="MobiDB-lite"/>
    </source>
</evidence>
<evidence type="ECO:0000313" key="2">
    <source>
        <dbReference type="EMBL" id="GIZ01296.1"/>
    </source>
</evidence>
<feature type="compositionally biased region" description="Basic residues" evidence="1">
    <location>
        <begin position="76"/>
        <end position="86"/>
    </location>
</feature>
<dbReference type="Proteomes" id="UP001054945">
    <property type="component" value="Unassembled WGS sequence"/>
</dbReference>
<name>A0AAV4Y5P3_CAEEX</name>
<gene>
    <name evidence="2" type="ORF">CEXT_90351</name>
</gene>
<evidence type="ECO:0000313" key="3">
    <source>
        <dbReference type="Proteomes" id="UP001054945"/>
    </source>
</evidence>
<keyword evidence="3" id="KW-1185">Reference proteome</keyword>
<organism evidence="2 3">
    <name type="scientific">Caerostris extrusa</name>
    <name type="common">Bark spider</name>
    <name type="synonym">Caerostris bankana</name>
    <dbReference type="NCBI Taxonomy" id="172846"/>
    <lineage>
        <taxon>Eukaryota</taxon>
        <taxon>Metazoa</taxon>
        <taxon>Ecdysozoa</taxon>
        <taxon>Arthropoda</taxon>
        <taxon>Chelicerata</taxon>
        <taxon>Arachnida</taxon>
        <taxon>Araneae</taxon>
        <taxon>Araneomorphae</taxon>
        <taxon>Entelegynae</taxon>
        <taxon>Araneoidea</taxon>
        <taxon>Araneidae</taxon>
        <taxon>Caerostris</taxon>
    </lineage>
</organism>
<comment type="caution">
    <text evidence="2">The sequence shown here is derived from an EMBL/GenBank/DDBJ whole genome shotgun (WGS) entry which is preliminary data.</text>
</comment>
<feature type="region of interest" description="Disordered" evidence="1">
    <location>
        <begin position="66"/>
        <end position="86"/>
    </location>
</feature>
<accession>A0AAV4Y5P3</accession>
<dbReference type="AlphaFoldDB" id="A0AAV4Y5P3"/>